<organism evidence="3 4">
    <name type="scientific">Adineta steineri</name>
    <dbReference type="NCBI Taxonomy" id="433720"/>
    <lineage>
        <taxon>Eukaryota</taxon>
        <taxon>Metazoa</taxon>
        <taxon>Spiralia</taxon>
        <taxon>Gnathifera</taxon>
        <taxon>Rotifera</taxon>
        <taxon>Eurotatoria</taxon>
        <taxon>Bdelloidea</taxon>
        <taxon>Adinetida</taxon>
        <taxon>Adinetidae</taxon>
        <taxon>Adineta</taxon>
    </lineage>
</organism>
<dbReference type="NCBIfam" id="TIGR01444">
    <property type="entry name" value="fkbM_fam"/>
    <property type="match status" value="1"/>
</dbReference>
<keyword evidence="1" id="KW-0812">Transmembrane</keyword>
<keyword evidence="1" id="KW-1133">Transmembrane helix</keyword>
<name>A0A814WTX7_9BILA</name>
<feature type="transmembrane region" description="Helical" evidence="1">
    <location>
        <begin position="18"/>
        <end position="43"/>
    </location>
</feature>
<accession>A0A814WTX7</accession>
<dbReference type="Proteomes" id="UP000663832">
    <property type="component" value="Unassembled WGS sequence"/>
</dbReference>
<evidence type="ECO:0000313" key="4">
    <source>
        <dbReference type="Proteomes" id="UP000663832"/>
    </source>
</evidence>
<dbReference type="OrthoDB" id="10019333at2759"/>
<dbReference type="PANTHER" id="PTHR34203:SF13">
    <property type="entry name" value="EXPRESSED PROTEIN"/>
    <property type="match status" value="1"/>
</dbReference>
<gene>
    <name evidence="3" type="ORF">QVE165_LOCUS26235</name>
</gene>
<keyword evidence="4" id="KW-1185">Reference proteome</keyword>
<feature type="domain" description="Methyltransferase FkbM" evidence="2">
    <location>
        <begin position="133"/>
        <end position="264"/>
    </location>
</feature>
<comment type="caution">
    <text evidence="3">The sequence shown here is derived from an EMBL/GenBank/DDBJ whole genome shotgun (WGS) entry which is preliminary data.</text>
</comment>
<dbReference type="InterPro" id="IPR052514">
    <property type="entry name" value="SAM-dependent_MTase"/>
</dbReference>
<dbReference type="SUPFAM" id="SSF53335">
    <property type="entry name" value="S-adenosyl-L-methionine-dependent methyltransferases"/>
    <property type="match status" value="1"/>
</dbReference>
<evidence type="ECO:0000313" key="3">
    <source>
        <dbReference type="EMBL" id="CAF1208653.1"/>
    </source>
</evidence>
<dbReference type="Pfam" id="PF05050">
    <property type="entry name" value="Methyltransf_21"/>
    <property type="match status" value="1"/>
</dbReference>
<protein>
    <recommendedName>
        <fullName evidence="2">Methyltransferase FkbM domain-containing protein</fullName>
    </recommendedName>
</protein>
<dbReference type="InterPro" id="IPR006342">
    <property type="entry name" value="FkbM_mtfrase"/>
</dbReference>
<dbReference type="PANTHER" id="PTHR34203">
    <property type="entry name" value="METHYLTRANSFERASE, FKBM FAMILY PROTEIN"/>
    <property type="match status" value="1"/>
</dbReference>
<dbReference type="InterPro" id="IPR029063">
    <property type="entry name" value="SAM-dependent_MTases_sf"/>
</dbReference>
<dbReference type="Gene3D" id="3.40.50.150">
    <property type="entry name" value="Vaccinia Virus protein VP39"/>
    <property type="match status" value="1"/>
</dbReference>
<keyword evidence="1" id="KW-0472">Membrane</keyword>
<sequence>MIGLRSNQKYYRWKQRKLYYICTLLRWSKLRWIILSLLFFIFITEFYENRSITYPAFIQITINKFYSNSKEQDNSTNPDHIIILMNDRAPAYNLAVPPDERPFADPDRAQARLLEQLHFFDTCRRDPSTIVVHIGAYLGDFGLYSAACGCTVYMFEVKPEVVRLINSSIRHNSFPSSRLHFIQKIVSDLPSNTTVKYPPGDGTPPIIDDYISVQTIRLDDIKWPSQSIFMLKIDVDGYELNVLRSAKTLFAEKRIQHLIFKYHPWLHNRTTQEILMPYVKNELKPKLMYNLYRTDNTIYGPLRLRDIKVFYEQHIKLDLAADIYAAFSDKTLKSSIKSKPYFKNKHVIPE</sequence>
<evidence type="ECO:0000259" key="2">
    <source>
        <dbReference type="Pfam" id="PF05050"/>
    </source>
</evidence>
<evidence type="ECO:0000256" key="1">
    <source>
        <dbReference type="SAM" id="Phobius"/>
    </source>
</evidence>
<proteinExistence type="predicted"/>
<dbReference type="AlphaFoldDB" id="A0A814WTX7"/>
<dbReference type="EMBL" id="CAJNOM010000194">
    <property type="protein sequence ID" value="CAF1208653.1"/>
    <property type="molecule type" value="Genomic_DNA"/>
</dbReference>
<reference evidence="3" key="1">
    <citation type="submission" date="2021-02" db="EMBL/GenBank/DDBJ databases">
        <authorList>
            <person name="Nowell W R."/>
        </authorList>
    </citation>
    <scope>NUCLEOTIDE SEQUENCE</scope>
</reference>